<reference evidence="1 2" key="1">
    <citation type="submission" date="2024-06" db="EMBL/GenBank/DDBJ databases">
        <authorList>
            <person name="Pan Q."/>
            <person name="Wen M."/>
            <person name="Jouanno E."/>
            <person name="Zahm M."/>
            <person name="Klopp C."/>
            <person name="Cabau C."/>
            <person name="Louis A."/>
            <person name="Berthelot C."/>
            <person name="Parey E."/>
            <person name="Roest Crollius H."/>
            <person name="Montfort J."/>
            <person name="Robinson-Rechavi M."/>
            <person name="Bouchez O."/>
            <person name="Lampietro C."/>
            <person name="Lopez Roques C."/>
            <person name="Donnadieu C."/>
            <person name="Postlethwait J."/>
            <person name="Bobe J."/>
            <person name="Verreycken H."/>
            <person name="Guiguen Y."/>
        </authorList>
    </citation>
    <scope>NUCLEOTIDE SEQUENCE [LARGE SCALE GENOMIC DNA]</scope>
    <source>
        <strain evidence="1">Up_M1</strain>
        <tissue evidence="1">Testis</tissue>
    </source>
</reference>
<evidence type="ECO:0000313" key="1">
    <source>
        <dbReference type="EMBL" id="KAL1020619.1"/>
    </source>
</evidence>
<accession>A0ABD0XGN2</accession>
<protein>
    <submittedName>
        <fullName evidence="1">Uncharacterized protein</fullName>
    </submittedName>
</protein>
<sequence>MVEETVEHVVFYYQRGVWNSRACSVVLSEGCMVEETVEHVVFYYQRGVWNSRACSVVLS</sequence>
<proteinExistence type="predicted"/>
<gene>
    <name evidence="1" type="ORF">UPYG_G00002510</name>
</gene>
<keyword evidence="2" id="KW-1185">Reference proteome</keyword>
<name>A0ABD0XGN2_UMBPY</name>
<evidence type="ECO:0000313" key="2">
    <source>
        <dbReference type="Proteomes" id="UP001557470"/>
    </source>
</evidence>
<dbReference type="EMBL" id="JAGEUA010000001">
    <property type="protein sequence ID" value="KAL1020619.1"/>
    <property type="molecule type" value="Genomic_DNA"/>
</dbReference>
<feature type="non-terminal residue" evidence="1">
    <location>
        <position position="59"/>
    </location>
</feature>
<dbReference type="AlphaFoldDB" id="A0ABD0XGN2"/>
<dbReference type="Proteomes" id="UP001557470">
    <property type="component" value="Unassembled WGS sequence"/>
</dbReference>
<organism evidence="1 2">
    <name type="scientific">Umbra pygmaea</name>
    <name type="common">Eastern mudminnow</name>
    <dbReference type="NCBI Taxonomy" id="75934"/>
    <lineage>
        <taxon>Eukaryota</taxon>
        <taxon>Metazoa</taxon>
        <taxon>Chordata</taxon>
        <taxon>Craniata</taxon>
        <taxon>Vertebrata</taxon>
        <taxon>Euteleostomi</taxon>
        <taxon>Actinopterygii</taxon>
        <taxon>Neopterygii</taxon>
        <taxon>Teleostei</taxon>
        <taxon>Protacanthopterygii</taxon>
        <taxon>Esociformes</taxon>
        <taxon>Umbridae</taxon>
        <taxon>Umbra</taxon>
    </lineage>
</organism>
<comment type="caution">
    <text evidence="1">The sequence shown here is derived from an EMBL/GenBank/DDBJ whole genome shotgun (WGS) entry which is preliminary data.</text>
</comment>